<gene>
    <name evidence="2" type="ORF">RHGRI_035636</name>
</gene>
<protein>
    <recommendedName>
        <fullName evidence="1">KIB1-4 beta-propeller domain-containing protein</fullName>
    </recommendedName>
</protein>
<keyword evidence="3" id="KW-1185">Reference proteome</keyword>
<dbReference type="PANTHER" id="PTHR44259">
    <property type="entry name" value="OS07G0183000 PROTEIN-RELATED"/>
    <property type="match status" value="1"/>
</dbReference>
<organism evidence="2 3">
    <name type="scientific">Rhododendron griersonianum</name>
    <dbReference type="NCBI Taxonomy" id="479676"/>
    <lineage>
        <taxon>Eukaryota</taxon>
        <taxon>Viridiplantae</taxon>
        <taxon>Streptophyta</taxon>
        <taxon>Embryophyta</taxon>
        <taxon>Tracheophyta</taxon>
        <taxon>Spermatophyta</taxon>
        <taxon>Magnoliopsida</taxon>
        <taxon>eudicotyledons</taxon>
        <taxon>Gunneridae</taxon>
        <taxon>Pentapetalae</taxon>
        <taxon>asterids</taxon>
        <taxon>Ericales</taxon>
        <taxon>Ericaceae</taxon>
        <taxon>Ericoideae</taxon>
        <taxon>Rhodoreae</taxon>
        <taxon>Rhododendron</taxon>
    </lineage>
</organism>
<dbReference type="PANTHER" id="PTHR44259:SF15">
    <property type="entry name" value="F-BOX PROTEIN KIB2-RELATED"/>
    <property type="match status" value="1"/>
</dbReference>
<dbReference type="Gene3D" id="1.20.1280.50">
    <property type="match status" value="1"/>
</dbReference>
<proteinExistence type="predicted"/>
<dbReference type="InterPro" id="IPR005174">
    <property type="entry name" value="KIB1-4_b-propeller"/>
</dbReference>
<comment type="caution">
    <text evidence="2">The sequence shown here is derived from an EMBL/GenBank/DDBJ whole genome shotgun (WGS) entry which is preliminary data.</text>
</comment>
<dbReference type="EMBL" id="JACTNZ010000013">
    <property type="protein sequence ID" value="KAG5514296.1"/>
    <property type="molecule type" value="Genomic_DNA"/>
</dbReference>
<dbReference type="Pfam" id="PF03478">
    <property type="entry name" value="Beta-prop_KIB1-4"/>
    <property type="match status" value="1"/>
</dbReference>
<dbReference type="InterPro" id="IPR050942">
    <property type="entry name" value="F-box_BR-signaling"/>
</dbReference>
<feature type="domain" description="KIB1-4 beta-propeller" evidence="1">
    <location>
        <begin position="84"/>
        <end position="306"/>
    </location>
</feature>
<accession>A0AAV6HP00</accession>
<dbReference type="SUPFAM" id="SSF81383">
    <property type="entry name" value="F-box domain"/>
    <property type="match status" value="1"/>
</dbReference>
<sequence>MVGYDRCSRTKQEFWSELPFLLLWMIKDRLDFIDNVQMTAVCRNWYFASASYTKKSIQSAASQRLPWIMQEYTNNSSLREFICISRRKKFTIDLPEFHGASTLSSKQGWLLLWRKNFSYSATAESNNNSNNSIDNNSLPYSMLLLNPFTKATIKLPDVEKDGLATHAGSFSTTSEGYPHCVVLRCGHFGQGHGGLLILRIAYVGNDKTGWSKISFAGETVQYFDSFNGLLVHGQYVYCFDVWGMTIIYNMETHAWKEIPPRPENAEIRLCYMMEYEGDIVRVDRKRGHGFSLSMFRYNAIASLWEKFNNNDDDDDDDVMLKDISFLFLQPYRYHCFCAKATKEDGPLKKKAYVLKETFATQDVPGRFNVLVHDLVDGSNQILLPLSNYASANWVDIG</sequence>
<evidence type="ECO:0000313" key="2">
    <source>
        <dbReference type="EMBL" id="KAG5514296.1"/>
    </source>
</evidence>
<dbReference type="Proteomes" id="UP000823749">
    <property type="component" value="Chromosome 13"/>
</dbReference>
<name>A0AAV6HP00_9ERIC</name>
<reference evidence="2 3" key="1">
    <citation type="submission" date="2020-08" db="EMBL/GenBank/DDBJ databases">
        <title>Plant Genome Project.</title>
        <authorList>
            <person name="Zhang R.-G."/>
        </authorList>
    </citation>
    <scope>NUCLEOTIDE SEQUENCE [LARGE SCALE GENOMIC DNA]</scope>
    <source>
        <strain evidence="2">WSP0</strain>
        <tissue evidence="2">Leaf</tissue>
    </source>
</reference>
<dbReference type="InterPro" id="IPR036047">
    <property type="entry name" value="F-box-like_dom_sf"/>
</dbReference>
<dbReference type="AlphaFoldDB" id="A0AAV6HP00"/>
<evidence type="ECO:0000313" key="3">
    <source>
        <dbReference type="Proteomes" id="UP000823749"/>
    </source>
</evidence>
<evidence type="ECO:0000259" key="1">
    <source>
        <dbReference type="Pfam" id="PF03478"/>
    </source>
</evidence>